<dbReference type="Pfam" id="PF00144">
    <property type="entry name" value="Beta-lactamase"/>
    <property type="match status" value="1"/>
</dbReference>
<dbReference type="PANTHER" id="PTHR43283:SF7">
    <property type="entry name" value="BETA-LACTAMASE-RELATED DOMAIN-CONTAINING PROTEIN"/>
    <property type="match status" value="1"/>
</dbReference>
<evidence type="ECO:0000259" key="1">
    <source>
        <dbReference type="Pfam" id="PF00144"/>
    </source>
</evidence>
<dbReference type="Proteomes" id="UP001651050">
    <property type="component" value="Unassembled WGS sequence"/>
</dbReference>
<sequence length="457" mass="47540">MPTLADGLATLVARAHELDVALHTVAVTVGGDVVASAACAPLGHHVPQRMYSVSKSVTGLAVGLLADEGALGLDDPVVDHFPDLVDGAVDGAVHPWLRATTLRHMLAMVGPHRSTTYKVREGGWLESYFRVPPTHPPGALFTYDTSAAYTLAALVERLTGGSLADYLRPRVLDPIGVSAGFRFLRGPDGFSHGGSGLICTPDDLGRLARLLLADGVHDGARLLPADYLAAATSPRSDPATQTWGGPFRAAYGYQLWLPPVGGWLMFGLGGQIVWVHPDRQVSVVVTADSQAAASGDQKLLDLVLDHLVAPALEPAAEPAVGPAPVELGWPSPAHDDRHARTLGGRWVSRTPGAGPAGLDVDVTAGGGVIASTDGWSLELDTSGPHVTSVGAEPAVVTAGWSGPGTLDVRCGTHGDELATLRLRLVLTDDGTLAVQSQGFGETLDPRWSFHAAYAPAP</sequence>
<evidence type="ECO:0000313" key="2">
    <source>
        <dbReference type="EMBL" id="MCK9794749.1"/>
    </source>
</evidence>
<protein>
    <submittedName>
        <fullName evidence="2">Beta-lactamase family protein</fullName>
    </submittedName>
</protein>
<dbReference type="EMBL" id="JALQCY010000004">
    <property type="protein sequence ID" value="MCK9794749.1"/>
    <property type="molecule type" value="Genomic_DNA"/>
</dbReference>
<reference evidence="2 3" key="1">
    <citation type="submission" date="2022-02" db="EMBL/GenBank/DDBJ databases">
        <title>The car tank lid bacteriome: a reservoir of bacteria with potential in bioremediation of fuel.</title>
        <authorList>
            <person name="Vidal-Verdu A."/>
            <person name="Gomez-Martinez D."/>
            <person name="Latorre-Perez A."/>
            <person name="Pereto J."/>
            <person name="Porcar M."/>
        </authorList>
    </citation>
    <scope>NUCLEOTIDE SEQUENCE [LARGE SCALE GENOMIC DNA]</scope>
    <source>
        <strain evidence="2 3">4D.3</strain>
    </source>
</reference>
<dbReference type="PANTHER" id="PTHR43283">
    <property type="entry name" value="BETA-LACTAMASE-RELATED"/>
    <property type="match status" value="1"/>
</dbReference>
<organism evidence="2 3">
    <name type="scientific">Isoptericola peretonis</name>
    <dbReference type="NCBI Taxonomy" id="2918523"/>
    <lineage>
        <taxon>Bacteria</taxon>
        <taxon>Bacillati</taxon>
        <taxon>Actinomycetota</taxon>
        <taxon>Actinomycetes</taxon>
        <taxon>Micrococcales</taxon>
        <taxon>Promicromonosporaceae</taxon>
        <taxon>Isoptericola</taxon>
    </lineage>
</organism>
<feature type="domain" description="Beta-lactamase-related" evidence="1">
    <location>
        <begin position="25"/>
        <end position="305"/>
    </location>
</feature>
<comment type="caution">
    <text evidence="2">The sequence shown here is derived from an EMBL/GenBank/DDBJ whole genome shotgun (WGS) entry which is preliminary data.</text>
</comment>
<dbReference type="InterPro" id="IPR012338">
    <property type="entry name" value="Beta-lactam/transpept-like"/>
</dbReference>
<dbReference type="SUPFAM" id="SSF56601">
    <property type="entry name" value="beta-lactamase/transpeptidase-like"/>
    <property type="match status" value="1"/>
</dbReference>
<dbReference type="Gene3D" id="3.40.710.10">
    <property type="entry name" value="DD-peptidase/beta-lactamase superfamily"/>
    <property type="match status" value="1"/>
</dbReference>
<proteinExistence type="predicted"/>
<name>A0ABT0J5H4_9MICO</name>
<dbReference type="InterPro" id="IPR001466">
    <property type="entry name" value="Beta-lactam-related"/>
</dbReference>
<evidence type="ECO:0000313" key="3">
    <source>
        <dbReference type="Proteomes" id="UP001651050"/>
    </source>
</evidence>
<keyword evidence="3" id="KW-1185">Reference proteome</keyword>
<dbReference type="InterPro" id="IPR050789">
    <property type="entry name" value="Diverse_Enzym_Activities"/>
</dbReference>
<dbReference type="RefSeq" id="WP_416344613.1">
    <property type="nucleotide sequence ID" value="NZ_JALQCY010000004.1"/>
</dbReference>
<accession>A0ABT0J5H4</accession>
<gene>
    <name evidence="2" type="ORF">M1843_13430</name>
</gene>